<dbReference type="AlphaFoldDB" id="N1NEU2"/>
<evidence type="ECO:0000313" key="2">
    <source>
        <dbReference type="EMBL" id="CCW28721.1"/>
    </source>
</evidence>
<organism evidence="2">
    <name type="scientific">Arachis duranensis</name>
    <name type="common">Wild peanut</name>
    <dbReference type="NCBI Taxonomy" id="130453"/>
    <lineage>
        <taxon>Eukaryota</taxon>
        <taxon>Viridiplantae</taxon>
        <taxon>Streptophyta</taxon>
        <taxon>Embryophyta</taxon>
        <taxon>Tracheophyta</taxon>
        <taxon>Spermatophyta</taxon>
        <taxon>Magnoliopsida</taxon>
        <taxon>eudicotyledons</taxon>
        <taxon>Gunneridae</taxon>
        <taxon>Pentapetalae</taxon>
        <taxon>rosids</taxon>
        <taxon>fabids</taxon>
        <taxon>Fabales</taxon>
        <taxon>Fabaceae</taxon>
        <taxon>Papilionoideae</taxon>
        <taxon>50 kb inversion clade</taxon>
        <taxon>dalbergioids sensu lato</taxon>
        <taxon>Dalbergieae</taxon>
        <taxon>Pterocarpus clade</taxon>
        <taxon>Arachis</taxon>
    </lineage>
</organism>
<proteinExistence type="predicted"/>
<name>N1NEU2_ARADU</name>
<protein>
    <submittedName>
        <fullName evidence="2">Uncharacterized protein</fullName>
    </submittedName>
</protein>
<reference evidence="2" key="2">
    <citation type="submission" date="2013-04" db="EMBL/GenBank/DDBJ databases">
        <authorList>
            <person name="Bertioli D."/>
        </authorList>
    </citation>
    <scope>NUCLEOTIDE SEQUENCE</scope>
</reference>
<sequence length="107" mass="12043">MTRQLQSAAARCRPRDGIDGDKIGDAQMATCKSVVETETGKSVALMISDEEEEGWRARRSSDKKREKRKTELDEKREKGKGEGDATSSKGEKLAASLGSEQRRWRQW</sequence>
<evidence type="ECO:0000256" key="1">
    <source>
        <dbReference type="SAM" id="MobiDB-lite"/>
    </source>
</evidence>
<feature type="compositionally biased region" description="Basic and acidic residues" evidence="1">
    <location>
        <begin position="13"/>
        <end position="24"/>
    </location>
</feature>
<accession>N1NEU2</accession>
<feature type="region of interest" description="Disordered" evidence="1">
    <location>
        <begin position="45"/>
        <end position="107"/>
    </location>
</feature>
<feature type="region of interest" description="Disordered" evidence="1">
    <location>
        <begin position="1"/>
        <end position="25"/>
    </location>
</feature>
<gene>
    <name evidence="2" type="ORF">ARAX_ADH18B08-023</name>
</gene>
<dbReference type="EMBL" id="HF937564">
    <property type="protein sequence ID" value="CCW28721.1"/>
    <property type="molecule type" value="Genomic_DNA"/>
</dbReference>
<reference evidence="2" key="1">
    <citation type="journal article" date="2013" name="Ann. Bot.">
        <title>The repetitive component of the A genome of peanut (Arachis hypogaea) and its role in remodelling intergenic sequence space since its evolutionary divergence from the B genome.</title>
        <authorList>
            <person name="Bertioli D.J."/>
            <person name="Vidigal B."/>
            <person name="Nielen S."/>
            <person name="Ratnaparkhe M.B."/>
            <person name="Lee T.H."/>
            <person name="Leal-Bertioli S.C."/>
            <person name="Kim C."/>
            <person name="Guimaraes P.M."/>
            <person name="Seijo G."/>
            <person name="Schwarzacher T."/>
            <person name="Paterson A.H."/>
            <person name="Heslop-Harrison P."/>
            <person name="Araujo A.C."/>
        </authorList>
    </citation>
    <scope>NUCLEOTIDE SEQUENCE</scope>
</reference>
<feature type="compositionally biased region" description="Basic and acidic residues" evidence="1">
    <location>
        <begin position="54"/>
        <end position="83"/>
    </location>
</feature>